<dbReference type="GO" id="GO:0006147">
    <property type="term" value="P:guanine catabolic process"/>
    <property type="evidence" value="ECO:0007669"/>
    <property type="project" value="UniProtKB-UniPathway"/>
</dbReference>
<dbReference type="GO" id="GO:0008892">
    <property type="term" value="F:guanine deaminase activity"/>
    <property type="evidence" value="ECO:0007669"/>
    <property type="project" value="UniProtKB-EC"/>
</dbReference>
<dbReference type="GO" id="GO:0005829">
    <property type="term" value="C:cytosol"/>
    <property type="evidence" value="ECO:0007669"/>
    <property type="project" value="TreeGrafter"/>
</dbReference>
<dbReference type="Gene3D" id="3.20.20.140">
    <property type="entry name" value="Metal-dependent hydrolases"/>
    <property type="match status" value="1"/>
</dbReference>
<dbReference type="InterPro" id="IPR006680">
    <property type="entry name" value="Amidohydro-rel"/>
</dbReference>
<dbReference type="SUPFAM" id="SSF51556">
    <property type="entry name" value="Metallo-dependent hydrolases"/>
    <property type="match status" value="1"/>
</dbReference>
<dbReference type="NCBIfam" id="TIGR02967">
    <property type="entry name" value="guan_deamin"/>
    <property type="match status" value="1"/>
</dbReference>
<comment type="similarity">
    <text evidence="3">Belongs to the metallo-dependent hydrolases superfamily. ATZ/TRZ family.</text>
</comment>
<evidence type="ECO:0000256" key="5">
    <source>
        <dbReference type="ARBA" id="ARBA00022723"/>
    </source>
</evidence>
<evidence type="ECO:0000256" key="2">
    <source>
        <dbReference type="ARBA" id="ARBA00004984"/>
    </source>
</evidence>
<comment type="cofactor">
    <cofactor evidence="1">
        <name>Zn(2+)</name>
        <dbReference type="ChEBI" id="CHEBI:29105"/>
    </cofactor>
</comment>
<dbReference type="AlphaFoldDB" id="A0A3B0RXR0"/>
<dbReference type="NCBIfam" id="NF006679">
    <property type="entry name" value="PRK09228.1"/>
    <property type="match status" value="1"/>
</dbReference>
<accession>A0A3B0RXR0</accession>
<dbReference type="Pfam" id="PF01979">
    <property type="entry name" value="Amidohydro_1"/>
    <property type="match status" value="1"/>
</dbReference>
<dbReference type="CDD" id="cd01303">
    <property type="entry name" value="GDEase"/>
    <property type="match status" value="1"/>
</dbReference>
<evidence type="ECO:0000256" key="4">
    <source>
        <dbReference type="ARBA" id="ARBA00012781"/>
    </source>
</evidence>
<organism evidence="9">
    <name type="scientific">hydrothermal vent metagenome</name>
    <dbReference type="NCBI Taxonomy" id="652676"/>
    <lineage>
        <taxon>unclassified sequences</taxon>
        <taxon>metagenomes</taxon>
        <taxon>ecological metagenomes</taxon>
    </lineage>
</organism>
<evidence type="ECO:0000256" key="7">
    <source>
        <dbReference type="ARBA" id="ARBA00022833"/>
    </source>
</evidence>
<evidence type="ECO:0000256" key="3">
    <source>
        <dbReference type="ARBA" id="ARBA00006745"/>
    </source>
</evidence>
<feature type="domain" description="Amidohydrolase-related" evidence="8">
    <location>
        <begin position="70"/>
        <end position="402"/>
    </location>
</feature>
<protein>
    <recommendedName>
        <fullName evidence="4">guanine deaminase</fullName>
        <ecNumber evidence="4">3.5.4.3</ecNumber>
    </recommendedName>
</protein>
<keyword evidence="7" id="KW-0862">Zinc</keyword>
<evidence type="ECO:0000313" key="9">
    <source>
        <dbReference type="EMBL" id="VAV96232.1"/>
    </source>
</evidence>
<dbReference type="GO" id="GO:0008270">
    <property type="term" value="F:zinc ion binding"/>
    <property type="evidence" value="ECO:0007669"/>
    <property type="project" value="InterPro"/>
</dbReference>
<dbReference type="InterPro" id="IPR014311">
    <property type="entry name" value="Guanine_deaminase"/>
</dbReference>
<keyword evidence="5" id="KW-0479">Metal-binding</keyword>
<reference evidence="9" key="1">
    <citation type="submission" date="2018-06" db="EMBL/GenBank/DDBJ databases">
        <authorList>
            <person name="Zhirakovskaya E."/>
        </authorList>
    </citation>
    <scope>NUCLEOTIDE SEQUENCE</scope>
</reference>
<comment type="pathway">
    <text evidence="2">Purine metabolism; guanine degradation; xanthine from guanine: step 1/1.</text>
</comment>
<name>A0A3B0RXR0_9ZZZZ</name>
<dbReference type="InterPro" id="IPR032466">
    <property type="entry name" value="Metal_Hydrolase"/>
</dbReference>
<dbReference type="PANTHER" id="PTHR11271:SF6">
    <property type="entry name" value="GUANINE DEAMINASE"/>
    <property type="match status" value="1"/>
</dbReference>
<dbReference type="InterPro" id="IPR011059">
    <property type="entry name" value="Metal-dep_hydrolase_composite"/>
</dbReference>
<dbReference type="SUPFAM" id="SSF51338">
    <property type="entry name" value="Composite domain of metallo-dependent hydrolases"/>
    <property type="match status" value="1"/>
</dbReference>
<dbReference type="InterPro" id="IPR051607">
    <property type="entry name" value="Metallo-dep_hydrolases"/>
</dbReference>
<gene>
    <name evidence="9" type="ORF">MNBD_ALPHA02-2376</name>
</gene>
<sequence length="443" mass="48606">MKKGKTKAVRGSLLWFTGNPFVTPQSDCVTYEEDGLLIIRDGHIQASGPAVSLLPALDRDVTVEHYPDHIIMPGFIDAHTHYAQMQIIGAYGKQLLDWLNDYTFIAEQAFADGAHAATMADFFCQELLRRGTTTAAVYCTVHPQSVDALFEAATERNMRMIGGKVMMDRNAPAALLDTPQLAYDQSKTLIERWHEKGRNHYALTPRFAPCCSMEQLDMAGKLRGEFDRLYVQSHLSENEAEVNWAGELFPDRSGYLDVYNHHGLTGKYSLYGHAIHLTAEEWQDVRDRGTGIVHCPTSNLFLGSGLFNLGAAMGGPDPVNLSVGTDVGAGTSLSMLTTLGEAYKVAHLKGYSLNAFQAFYLVTLGGARALSLDHLIGSLDVGKEADFIVLDKKATPLMAKRMDRVGSIEEALFVLMTMGDDRAIAASYIFGQKCHSRAEGASE</sequence>
<dbReference type="EMBL" id="UOED01000107">
    <property type="protein sequence ID" value="VAV96232.1"/>
    <property type="molecule type" value="Genomic_DNA"/>
</dbReference>
<dbReference type="EC" id="3.5.4.3" evidence="4"/>
<keyword evidence="6 9" id="KW-0378">Hydrolase</keyword>
<evidence type="ECO:0000256" key="6">
    <source>
        <dbReference type="ARBA" id="ARBA00022801"/>
    </source>
</evidence>
<evidence type="ECO:0000259" key="8">
    <source>
        <dbReference type="Pfam" id="PF01979"/>
    </source>
</evidence>
<dbReference type="UniPathway" id="UPA00603">
    <property type="reaction ID" value="UER00660"/>
</dbReference>
<dbReference type="FunFam" id="3.20.20.140:FF:000022">
    <property type="entry name" value="Guanine deaminase"/>
    <property type="match status" value="1"/>
</dbReference>
<dbReference type="PANTHER" id="PTHR11271">
    <property type="entry name" value="GUANINE DEAMINASE"/>
    <property type="match status" value="1"/>
</dbReference>
<proteinExistence type="inferred from homology"/>
<evidence type="ECO:0000256" key="1">
    <source>
        <dbReference type="ARBA" id="ARBA00001947"/>
    </source>
</evidence>
<dbReference type="Gene3D" id="2.30.40.10">
    <property type="entry name" value="Urease, subunit C, domain 1"/>
    <property type="match status" value="1"/>
</dbReference>